<dbReference type="RefSeq" id="WP_188546092.1">
    <property type="nucleotide sequence ID" value="NZ_BMCU01000003.1"/>
</dbReference>
<name>A0A917LF79_9NOCA</name>
<reference evidence="1" key="2">
    <citation type="submission" date="2020-09" db="EMBL/GenBank/DDBJ databases">
        <authorList>
            <person name="Sun Q."/>
            <person name="Sedlacek I."/>
        </authorList>
    </citation>
    <scope>NUCLEOTIDE SEQUENCE</scope>
    <source>
        <strain evidence="1">CCM 7905</strain>
    </source>
</reference>
<organism evidence="1 2">
    <name type="scientific">Rhodococcoides trifolii</name>
    <dbReference type="NCBI Taxonomy" id="908250"/>
    <lineage>
        <taxon>Bacteria</taxon>
        <taxon>Bacillati</taxon>
        <taxon>Actinomycetota</taxon>
        <taxon>Actinomycetes</taxon>
        <taxon>Mycobacteriales</taxon>
        <taxon>Nocardiaceae</taxon>
        <taxon>Rhodococcoides</taxon>
    </lineage>
</organism>
<gene>
    <name evidence="1" type="ORF">GCM10007304_35090</name>
</gene>
<accession>A0A917LF79</accession>
<protein>
    <submittedName>
        <fullName evidence="1">Uncharacterized protein</fullName>
    </submittedName>
</protein>
<evidence type="ECO:0000313" key="1">
    <source>
        <dbReference type="EMBL" id="GGG17977.1"/>
    </source>
</evidence>
<comment type="caution">
    <text evidence="1">The sequence shown here is derived from an EMBL/GenBank/DDBJ whole genome shotgun (WGS) entry which is preliminary data.</text>
</comment>
<dbReference type="EMBL" id="BMCU01000003">
    <property type="protein sequence ID" value="GGG17977.1"/>
    <property type="molecule type" value="Genomic_DNA"/>
</dbReference>
<evidence type="ECO:0000313" key="2">
    <source>
        <dbReference type="Proteomes" id="UP000654257"/>
    </source>
</evidence>
<keyword evidence="2" id="KW-1185">Reference proteome</keyword>
<reference evidence="1" key="1">
    <citation type="journal article" date="2014" name="Int. J. Syst. Evol. Microbiol.">
        <title>Complete genome sequence of Corynebacterium casei LMG S-19264T (=DSM 44701T), isolated from a smear-ripened cheese.</title>
        <authorList>
            <consortium name="US DOE Joint Genome Institute (JGI-PGF)"/>
            <person name="Walter F."/>
            <person name="Albersmeier A."/>
            <person name="Kalinowski J."/>
            <person name="Ruckert C."/>
        </authorList>
    </citation>
    <scope>NUCLEOTIDE SEQUENCE</scope>
    <source>
        <strain evidence="1">CCM 7905</strain>
    </source>
</reference>
<proteinExistence type="predicted"/>
<sequence length="175" mass="18878">MSLTSQLEPIDKKLIGFGTAYALSELNIIRMVGPSAGAVYKEIQTSPSAASYRTSVARLTPTTKAKLRSHYIPNFGHPLLYAIALRTGGQRLAQLTPLSPTVEKLLTLGPCVGAAADITENVFRLRMLDDDTAVTDTTVRAASALAVAKWSLAVGPLVYMTARYVPMWVSGLRNR</sequence>
<dbReference type="Proteomes" id="UP000654257">
    <property type="component" value="Unassembled WGS sequence"/>
</dbReference>
<dbReference type="AlphaFoldDB" id="A0A917LF79"/>